<protein>
    <submittedName>
        <fullName evidence="2">Uncharacterized protein</fullName>
    </submittedName>
</protein>
<gene>
    <name evidence="2" type="ORF">g.9713</name>
</gene>
<sequence length="193" mass="21593">MSTAAHTQARSNLAAFDSSLPTDNCISKSNNTLVNNYNSNTPPMSTNHPQSYQQNQQQNSYQVNPYNTNSNTNVTMYPASTPSTANMNTFGEIPRQFAIRQQQQQQQEVFRGYGGQTSTSYMNSSNNHHNMNNNNIMRFNTDGNYTDNKNNTASVNNEFSVQGASYNAPLNTMAAPYQPSHLQLRPPYIPSPY</sequence>
<dbReference type="AlphaFoldDB" id="A0A146L1H3"/>
<proteinExistence type="predicted"/>
<accession>A0A146L1H3</accession>
<dbReference type="EMBL" id="GDHC01016226">
    <property type="protein sequence ID" value="JAQ02403.1"/>
    <property type="molecule type" value="Transcribed_RNA"/>
</dbReference>
<reference evidence="2" key="1">
    <citation type="journal article" date="2016" name="Gigascience">
        <title>De novo construction of an expanded transcriptome assembly for the western tarnished plant bug, Lygus hesperus.</title>
        <authorList>
            <person name="Tassone E.E."/>
            <person name="Geib S.M."/>
            <person name="Hall B."/>
            <person name="Fabrick J.A."/>
            <person name="Brent C.S."/>
            <person name="Hull J.J."/>
        </authorList>
    </citation>
    <scope>NUCLEOTIDE SEQUENCE</scope>
</reference>
<evidence type="ECO:0000313" key="2">
    <source>
        <dbReference type="EMBL" id="JAQ02403.1"/>
    </source>
</evidence>
<evidence type="ECO:0000256" key="1">
    <source>
        <dbReference type="SAM" id="MobiDB-lite"/>
    </source>
</evidence>
<feature type="compositionally biased region" description="Low complexity" evidence="1">
    <location>
        <begin position="50"/>
        <end position="59"/>
    </location>
</feature>
<name>A0A146L1H3_LYGHE</name>
<feature type="region of interest" description="Disordered" evidence="1">
    <location>
        <begin position="31"/>
        <end position="59"/>
    </location>
</feature>
<feature type="compositionally biased region" description="Low complexity" evidence="1">
    <location>
        <begin position="31"/>
        <end position="40"/>
    </location>
</feature>
<organism evidence="2">
    <name type="scientific">Lygus hesperus</name>
    <name type="common">Western plant bug</name>
    <dbReference type="NCBI Taxonomy" id="30085"/>
    <lineage>
        <taxon>Eukaryota</taxon>
        <taxon>Metazoa</taxon>
        <taxon>Ecdysozoa</taxon>
        <taxon>Arthropoda</taxon>
        <taxon>Hexapoda</taxon>
        <taxon>Insecta</taxon>
        <taxon>Pterygota</taxon>
        <taxon>Neoptera</taxon>
        <taxon>Paraneoptera</taxon>
        <taxon>Hemiptera</taxon>
        <taxon>Heteroptera</taxon>
        <taxon>Panheteroptera</taxon>
        <taxon>Cimicomorpha</taxon>
        <taxon>Miridae</taxon>
        <taxon>Mirini</taxon>
        <taxon>Lygus</taxon>
    </lineage>
</organism>